<organism evidence="1 2">
    <name type="scientific">Persea americana</name>
    <name type="common">Avocado</name>
    <dbReference type="NCBI Taxonomy" id="3435"/>
    <lineage>
        <taxon>Eukaryota</taxon>
        <taxon>Viridiplantae</taxon>
        <taxon>Streptophyta</taxon>
        <taxon>Embryophyta</taxon>
        <taxon>Tracheophyta</taxon>
        <taxon>Spermatophyta</taxon>
        <taxon>Magnoliopsida</taxon>
        <taxon>Magnoliidae</taxon>
        <taxon>Laurales</taxon>
        <taxon>Lauraceae</taxon>
        <taxon>Persea</taxon>
    </lineage>
</organism>
<protein>
    <submittedName>
        <fullName evidence="1">Uncharacterized protein</fullName>
    </submittedName>
</protein>
<keyword evidence="2" id="KW-1185">Reference proteome</keyword>
<comment type="caution">
    <text evidence="1">The sequence shown here is derived from an EMBL/GenBank/DDBJ whole genome shotgun (WGS) entry which is preliminary data.</text>
</comment>
<evidence type="ECO:0000313" key="1">
    <source>
        <dbReference type="EMBL" id="KAJ8621946.1"/>
    </source>
</evidence>
<sequence length="102" mass="10743">MKRRRKEKAAMKAAQMKAMGDCNNSSSSSSESSNSDCGECMGKCRDGPNVRVLNQCNGNALEKEVGGSITNPLCVSVGLEDVGTIVANFFGEKKDMGMMAAA</sequence>
<gene>
    <name evidence="1" type="ORF">MRB53_030475</name>
</gene>
<dbReference type="EMBL" id="CM056818">
    <property type="protein sequence ID" value="KAJ8621946.1"/>
    <property type="molecule type" value="Genomic_DNA"/>
</dbReference>
<dbReference type="Proteomes" id="UP001234297">
    <property type="component" value="Chromosome 10"/>
</dbReference>
<name>A0ACC2KLF6_PERAE</name>
<evidence type="ECO:0000313" key="2">
    <source>
        <dbReference type="Proteomes" id="UP001234297"/>
    </source>
</evidence>
<proteinExistence type="predicted"/>
<accession>A0ACC2KLF6</accession>
<reference evidence="1 2" key="1">
    <citation type="journal article" date="2022" name="Hortic Res">
        <title>A haplotype resolved chromosomal level avocado genome allows analysis of novel avocado genes.</title>
        <authorList>
            <person name="Nath O."/>
            <person name="Fletcher S.J."/>
            <person name="Hayward A."/>
            <person name="Shaw L.M."/>
            <person name="Masouleh A.K."/>
            <person name="Furtado A."/>
            <person name="Henry R.J."/>
            <person name="Mitter N."/>
        </authorList>
    </citation>
    <scope>NUCLEOTIDE SEQUENCE [LARGE SCALE GENOMIC DNA]</scope>
    <source>
        <strain evidence="2">cv. Hass</strain>
    </source>
</reference>